<evidence type="ECO:0000313" key="2">
    <source>
        <dbReference type="Proteomes" id="UP001163603"/>
    </source>
</evidence>
<sequence>MLSIGFNPTRLTYSALIQGLCKNQEGNLAEELLKEMKPVIHSNLLACSNLTTNIKWSASEVHSCLFTRKGLSSSAVYILYLDVLDILTKLEGP</sequence>
<dbReference type="Proteomes" id="UP001163603">
    <property type="component" value="Chromosome 14"/>
</dbReference>
<evidence type="ECO:0000313" key="1">
    <source>
        <dbReference type="EMBL" id="KAJ0010388.1"/>
    </source>
</evidence>
<keyword evidence="2" id="KW-1185">Reference proteome</keyword>
<dbReference type="EMBL" id="CM047749">
    <property type="protein sequence ID" value="KAJ0010388.1"/>
    <property type="molecule type" value="Genomic_DNA"/>
</dbReference>
<protein>
    <submittedName>
        <fullName evidence="1">Uncharacterized protein</fullName>
    </submittedName>
</protein>
<accession>A0ACC0X4P4</accession>
<organism evidence="1 2">
    <name type="scientific">Pistacia integerrima</name>
    <dbReference type="NCBI Taxonomy" id="434235"/>
    <lineage>
        <taxon>Eukaryota</taxon>
        <taxon>Viridiplantae</taxon>
        <taxon>Streptophyta</taxon>
        <taxon>Embryophyta</taxon>
        <taxon>Tracheophyta</taxon>
        <taxon>Spermatophyta</taxon>
        <taxon>Magnoliopsida</taxon>
        <taxon>eudicotyledons</taxon>
        <taxon>Gunneridae</taxon>
        <taxon>Pentapetalae</taxon>
        <taxon>rosids</taxon>
        <taxon>malvids</taxon>
        <taxon>Sapindales</taxon>
        <taxon>Anacardiaceae</taxon>
        <taxon>Pistacia</taxon>
    </lineage>
</organism>
<name>A0ACC0X4P4_9ROSI</name>
<comment type="caution">
    <text evidence="1">The sequence shown here is derived from an EMBL/GenBank/DDBJ whole genome shotgun (WGS) entry which is preliminary data.</text>
</comment>
<reference evidence="2" key="1">
    <citation type="journal article" date="2023" name="G3 (Bethesda)">
        <title>Genome assembly and association tests identify interacting loci associated with vigor, precocity, and sex in interspecific pistachio rootstocks.</title>
        <authorList>
            <person name="Palmer W."/>
            <person name="Jacygrad E."/>
            <person name="Sagayaradj S."/>
            <person name="Cavanaugh K."/>
            <person name="Han R."/>
            <person name="Bertier L."/>
            <person name="Beede B."/>
            <person name="Kafkas S."/>
            <person name="Golino D."/>
            <person name="Preece J."/>
            <person name="Michelmore R."/>
        </authorList>
    </citation>
    <scope>NUCLEOTIDE SEQUENCE [LARGE SCALE GENOMIC DNA]</scope>
</reference>
<proteinExistence type="predicted"/>
<gene>
    <name evidence="1" type="ORF">Pint_34530</name>
</gene>